<comment type="similarity">
    <text evidence="2">Belongs to the SurE nucleotidase family.</text>
</comment>
<dbReference type="SUPFAM" id="SSF64167">
    <property type="entry name" value="SurE-like"/>
    <property type="match status" value="1"/>
</dbReference>
<dbReference type="GO" id="GO:0046872">
    <property type="term" value="F:metal ion binding"/>
    <property type="evidence" value="ECO:0007669"/>
    <property type="project" value="UniProtKB-KW"/>
</dbReference>
<keyword evidence="6" id="KW-0472">Membrane</keyword>
<comment type="caution">
    <text evidence="8">The sequence shown here is derived from an EMBL/GenBank/DDBJ whole genome shotgun (WGS) entry which is preliminary data.</text>
</comment>
<evidence type="ECO:0000256" key="3">
    <source>
        <dbReference type="ARBA" id="ARBA00012643"/>
    </source>
</evidence>
<dbReference type="EMBL" id="SMLB01000029">
    <property type="protein sequence ID" value="TDD67386.1"/>
    <property type="molecule type" value="Genomic_DNA"/>
</dbReference>
<evidence type="ECO:0000256" key="2">
    <source>
        <dbReference type="ARBA" id="ARBA00011062"/>
    </source>
</evidence>
<accession>A0A4R5A8F6</accession>
<dbReference type="AlphaFoldDB" id="A0A4R5A8F6"/>
<dbReference type="OrthoDB" id="9780815at2"/>
<dbReference type="InterPro" id="IPR030048">
    <property type="entry name" value="SurE"/>
</dbReference>
<evidence type="ECO:0000313" key="9">
    <source>
        <dbReference type="Proteomes" id="UP000295217"/>
    </source>
</evidence>
<sequence length="273" mass="27784">MNGRKRALVTNDDGIDAPGLRALAAAVRQLGHEVVVAAPAVQSSGSSASIIAGMADRDHIALERRRLEGLDGVPAYAVGGAPGLIALIAAYGAFGDPPDVVLSGVNHGANVGRAILHSGTVGAALTAGINGRRGLAVSLDVGLAVEYHLEAPATEPHWGTAADLAARVVPFLLDQRPGTILNLNVPDLEADELPGLRVAPLAEFGIVQTTMTEQTAEHIRLSVTDLSEPPGAGTDAALLAEGHPVITSVRSVCETDVPALDELVDAAVATGSE</sequence>
<keyword evidence="9" id="KW-1185">Reference proteome</keyword>
<keyword evidence="6" id="KW-0812">Transmembrane</keyword>
<feature type="domain" description="Survival protein SurE-like phosphatase/nucleotidase" evidence="7">
    <location>
        <begin position="8"/>
        <end position="202"/>
    </location>
</feature>
<evidence type="ECO:0000259" key="7">
    <source>
        <dbReference type="Pfam" id="PF01975"/>
    </source>
</evidence>
<reference evidence="8 9" key="1">
    <citation type="submission" date="2019-02" db="EMBL/GenBank/DDBJ databases">
        <title>Draft genome sequences of novel Actinobacteria.</title>
        <authorList>
            <person name="Sahin N."/>
            <person name="Ay H."/>
            <person name="Saygin H."/>
        </authorList>
    </citation>
    <scope>NUCLEOTIDE SEQUENCE [LARGE SCALE GENOMIC DNA]</scope>
    <source>
        <strain evidence="8 9">8K307</strain>
    </source>
</reference>
<dbReference type="InterPro" id="IPR036523">
    <property type="entry name" value="SurE-like_sf"/>
</dbReference>
<comment type="catalytic activity">
    <reaction evidence="1">
        <text>a ribonucleoside 5'-phosphate + H2O = a ribonucleoside + phosphate</text>
        <dbReference type="Rhea" id="RHEA:12484"/>
        <dbReference type="ChEBI" id="CHEBI:15377"/>
        <dbReference type="ChEBI" id="CHEBI:18254"/>
        <dbReference type="ChEBI" id="CHEBI:43474"/>
        <dbReference type="ChEBI" id="CHEBI:58043"/>
        <dbReference type="EC" id="3.1.3.5"/>
    </reaction>
</comment>
<evidence type="ECO:0000256" key="6">
    <source>
        <dbReference type="SAM" id="Phobius"/>
    </source>
</evidence>
<name>A0A4R5A8F6_9ACTN</name>
<dbReference type="Pfam" id="PF01975">
    <property type="entry name" value="SurE"/>
    <property type="match status" value="1"/>
</dbReference>
<evidence type="ECO:0000256" key="5">
    <source>
        <dbReference type="ARBA" id="ARBA00022801"/>
    </source>
</evidence>
<keyword evidence="6" id="KW-1133">Transmembrane helix</keyword>
<evidence type="ECO:0000313" key="8">
    <source>
        <dbReference type="EMBL" id="TDD67386.1"/>
    </source>
</evidence>
<dbReference type="Proteomes" id="UP000295217">
    <property type="component" value="Unassembled WGS sequence"/>
</dbReference>
<organism evidence="8 9">
    <name type="scientific">Jiangella aurantiaca</name>
    <dbReference type="NCBI Taxonomy" id="2530373"/>
    <lineage>
        <taxon>Bacteria</taxon>
        <taxon>Bacillati</taxon>
        <taxon>Actinomycetota</taxon>
        <taxon>Actinomycetes</taxon>
        <taxon>Jiangellales</taxon>
        <taxon>Jiangellaceae</taxon>
        <taxon>Jiangella</taxon>
    </lineage>
</organism>
<protein>
    <recommendedName>
        <fullName evidence="3">5'-nucleotidase</fullName>
        <ecNumber evidence="3">3.1.3.5</ecNumber>
    </recommendedName>
</protein>
<feature type="transmembrane region" description="Helical" evidence="6">
    <location>
        <begin position="73"/>
        <end position="94"/>
    </location>
</feature>
<dbReference type="GO" id="GO:0008253">
    <property type="term" value="F:5'-nucleotidase activity"/>
    <property type="evidence" value="ECO:0007669"/>
    <property type="project" value="UniProtKB-EC"/>
</dbReference>
<gene>
    <name evidence="8" type="ORF">E1262_19095</name>
</gene>
<dbReference type="InterPro" id="IPR002828">
    <property type="entry name" value="SurE-like_Pase/nucleotidase"/>
</dbReference>
<keyword evidence="5" id="KW-0378">Hydrolase</keyword>
<dbReference type="RefSeq" id="WP_132104726.1">
    <property type="nucleotide sequence ID" value="NZ_SMLB01000029.1"/>
</dbReference>
<proteinExistence type="inferred from homology"/>
<dbReference type="Gene3D" id="3.40.1210.10">
    <property type="entry name" value="Survival protein SurE-like phosphatase/nucleotidase"/>
    <property type="match status" value="1"/>
</dbReference>
<evidence type="ECO:0000256" key="4">
    <source>
        <dbReference type="ARBA" id="ARBA00022723"/>
    </source>
</evidence>
<keyword evidence="4" id="KW-0479">Metal-binding</keyword>
<evidence type="ECO:0000256" key="1">
    <source>
        <dbReference type="ARBA" id="ARBA00000815"/>
    </source>
</evidence>
<dbReference type="EC" id="3.1.3.5" evidence="3"/>
<dbReference type="PANTHER" id="PTHR30457">
    <property type="entry name" value="5'-NUCLEOTIDASE SURE"/>
    <property type="match status" value="1"/>
</dbReference>
<dbReference type="PANTHER" id="PTHR30457:SF0">
    <property type="entry name" value="PHOSPHATASE, PUTATIVE (AFU_ORTHOLOGUE AFUA_4G01070)-RELATED"/>
    <property type="match status" value="1"/>
</dbReference>